<evidence type="ECO:0000313" key="3">
    <source>
        <dbReference type="Proteomes" id="UP000187209"/>
    </source>
</evidence>
<evidence type="ECO:0000256" key="1">
    <source>
        <dbReference type="SAM" id="Coils"/>
    </source>
</evidence>
<feature type="coiled-coil region" evidence="1">
    <location>
        <begin position="237"/>
        <end position="282"/>
    </location>
</feature>
<reference evidence="2 3" key="1">
    <citation type="submission" date="2016-11" db="EMBL/GenBank/DDBJ databases">
        <title>The macronuclear genome of Stentor coeruleus: a giant cell with tiny introns.</title>
        <authorList>
            <person name="Slabodnick M."/>
            <person name="Ruby J.G."/>
            <person name="Reiff S.B."/>
            <person name="Swart E.C."/>
            <person name="Gosai S."/>
            <person name="Prabakaran S."/>
            <person name="Witkowska E."/>
            <person name="Larue G.E."/>
            <person name="Fisher S."/>
            <person name="Freeman R.M."/>
            <person name="Gunawardena J."/>
            <person name="Chu W."/>
            <person name="Stover N.A."/>
            <person name="Gregory B.D."/>
            <person name="Nowacki M."/>
            <person name="Derisi J."/>
            <person name="Roy S.W."/>
            <person name="Marshall W.F."/>
            <person name="Sood P."/>
        </authorList>
    </citation>
    <scope>NUCLEOTIDE SEQUENCE [LARGE SCALE GENOMIC DNA]</scope>
    <source>
        <strain evidence="2">WM001</strain>
    </source>
</reference>
<dbReference type="Proteomes" id="UP000187209">
    <property type="component" value="Unassembled WGS sequence"/>
</dbReference>
<keyword evidence="1" id="KW-0175">Coiled coil</keyword>
<organism evidence="2 3">
    <name type="scientific">Stentor coeruleus</name>
    <dbReference type="NCBI Taxonomy" id="5963"/>
    <lineage>
        <taxon>Eukaryota</taxon>
        <taxon>Sar</taxon>
        <taxon>Alveolata</taxon>
        <taxon>Ciliophora</taxon>
        <taxon>Postciliodesmatophora</taxon>
        <taxon>Heterotrichea</taxon>
        <taxon>Heterotrichida</taxon>
        <taxon>Stentoridae</taxon>
        <taxon>Stentor</taxon>
    </lineage>
</organism>
<keyword evidence="3" id="KW-1185">Reference proteome</keyword>
<comment type="caution">
    <text evidence="2">The sequence shown here is derived from an EMBL/GenBank/DDBJ whole genome shotgun (WGS) entry which is preliminary data.</text>
</comment>
<evidence type="ECO:0000313" key="2">
    <source>
        <dbReference type="EMBL" id="OMJ86774.1"/>
    </source>
</evidence>
<dbReference type="AlphaFoldDB" id="A0A1R2CCM3"/>
<feature type="coiled-coil region" evidence="1">
    <location>
        <begin position="105"/>
        <end position="184"/>
    </location>
</feature>
<protein>
    <submittedName>
        <fullName evidence="2">Uncharacterized protein</fullName>
    </submittedName>
</protein>
<accession>A0A1R2CCM3</accession>
<gene>
    <name evidence="2" type="ORF">SteCoe_11628</name>
</gene>
<sequence length="300" mass="35288">MKQTENNIESLNVLRKFSKTPSTICSLSTSPWPGHLTQEEILLNNLKDMQSMLTAHLRRLADFLSMQVPLLHYRWNLTNIRHMKDQKLRYIIGNILKRISENLDIKKASELARLGENQIEDIKEQTFEIKKQLKSLRKKYKIVGVFEKKYTLLTEKCYSYNNCLENLKENKSNLLESLMELKKSQNRICFLYIPIKERLEEIMIRKEELILSIPQIGMHSQVLEVKKAEVNQIETSNTELKSIVQSLTQQLEAQKLKSRKKASALKEQIQKFECQLALMRVQERFLLEKQNKINNLADIL</sequence>
<name>A0A1R2CCM3_9CILI</name>
<dbReference type="EMBL" id="MPUH01000195">
    <property type="protein sequence ID" value="OMJ86774.1"/>
    <property type="molecule type" value="Genomic_DNA"/>
</dbReference>
<proteinExistence type="predicted"/>